<evidence type="ECO:0000313" key="4">
    <source>
        <dbReference type="Proteomes" id="UP001153555"/>
    </source>
</evidence>
<dbReference type="InterPro" id="IPR044952">
    <property type="entry name" value="SUV2"/>
</dbReference>
<evidence type="ECO:0000313" key="3">
    <source>
        <dbReference type="EMBL" id="CAA0812065.1"/>
    </source>
</evidence>
<proteinExistence type="predicted"/>
<accession>A0A9N7R5A5</accession>
<feature type="coiled-coil region" evidence="1">
    <location>
        <begin position="100"/>
        <end position="141"/>
    </location>
</feature>
<comment type="caution">
    <text evidence="3">The sequence shown here is derived from an EMBL/GenBank/DDBJ whole genome shotgun (WGS) entry which is preliminary data.</text>
</comment>
<dbReference type="PANTHER" id="PTHR35761">
    <property type="entry name" value="ATR INTERACTING PROTEIN"/>
    <property type="match status" value="1"/>
</dbReference>
<reference evidence="3" key="1">
    <citation type="submission" date="2019-12" db="EMBL/GenBank/DDBJ databases">
        <authorList>
            <person name="Scholes J."/>
        </authorList>
    </citation>
    <scope>NUCLEOTIDE SEQUENCE</scope>
</reference>
<dbReference type="Proteomes" id="UP001153555">
    <property type="component" value="Unassembled WGS sequence"/>
</dbReference>
<dbReference type="PANTHER" id="PTHR35761:SF1">
    <property type="entry name" value="PROTEIN SENSITIVE TO UV 2"/>
    <property type="match status" value="1"/>
</dbReference>
<sequence>MVEDSFEVEEWDADFLDQLVQAEELALSTQRPRHAPSRLPPPPPQSLLSPTFLPHPSAPRVPPCDVSYSPPRELSQRTREIPQVEDVPDSTGSFGAVANHVAKEQENDRLKQEILELRKEKDKKEEELNVLQSKVEAKDAEFQTTKNAEIRTAPGISTECQNAKPSNDKLSSSSIHSSEKLFNLWNSDDQKQGKALVAKLFMTCEEDFHVLFGYLNSPQKDYSRGTQGTETAKVSHFYSVLTKISNDTSRLGELLRALTDLCNLKNVAIVRGSIRILHHLLSNSFSLEKEDCKRENVIFEEKSHIISDTNGNEDPERERLCSANVAEMLKQGRVLSGLELSNIKNPGCIGFFDHRFGTSISGAFWVSLFETICVIATENNEKQIRCEALSIMNLILVRQNAYLERDRFAGEPVFRSLSNLLRKEAGYSVQDQAVHTLYLLCNSPKVVPLLCSNYEGDGALAMSNDITNRNGSTFNGLNEILNGLADCLACYRSASAEEMKLRRNAISLLAFVGSAGKSGLEILLNHRLPKGTNFLVIILQSLASDLDPEALNSAKQSGIVKEQCLLIREALIFLNRLVSHPDYSVPVLQALTDTRELASTTVDIANILTHNSNMLWKDINSKKHVRESEITDLARVFKKRVFTFLGDSIS</sequence>
<feature type="region of interest" description="Disordered" evidence="2">
    <location>
        <begin position="26"/>
        <end position="90"/>
    </location>
</feature>
<keyword evidence="4" id="KW-1185">Reference proteome</keyword>
<organism evidence="3 4">
    <name type="scientific">Striga hermonthica</name>
    <name type="common">Purple witchweed</name>
    <name type="synonym">Buchnera hermonthica</name>
    <dbReference type="NCBI Taxonomy" id="68872"/>
    <lineage>
        <taxon>Eukaryota</taxon>
        <taxon>Viridiplantae</taxon>
        <taxon>Streptophyta</taxon>
        <taxon>Embryophyta</taxon>
        <taxon>Tracheophyta</taxon>
        <taxon>Spermatophyta</taxon>
        <taxon>Magnoliopsida</taxon>
        <taxon>eudicotyledons</taxon>
        <taxon>Gunneridae</taxon>
        <taxon>Pentapetalae</taxon>
        <taxon>asterids</taxon>
        <taxon>lamiids</taxon>
        <taxon>Lamiales</taxon>
        <taxon>Orobanchaceae</taxon>
        <taxon>Buchnereae</taxon>
        <taxon>Striga</taxon>
    </lineage>
</organism>
<dbReference type="EMBL" id="CACSLK010009714">
    <property type="protein sequence ID" value="CAA0812065.1"/>
    <property type="molecule type" value="Genomic_DNA"/>
</dbReference>
<dbReference type="AlphaFoldDB" id="A0A9N7R5A5"/>
<dbReference type="InterPro" id="IPR016024">
    <property type="entry name" value="ARM-type_fold"/>
</dbReference>
<evidence type="ECO:0000256" key="2">
    <source>
        <dbReference type="SAM" id="MobiDB-lite"/>
    </source>
</evidence>
<gene>
    <name evidence="3" type="ORF">SHERM_12883</name>
</gene>
<dbReference type="OrthoDB" id="645074at2759"/>
<dbReference type="SUPFAM" id="SSF48371">
    <property type="entry name" value="ARM repeat"/>
    <property type="match status" value="1"/>
</dbReference>
<keyword evidence="1" id="KW-0175">Coiled coil</keyword>
<evidence type="ECO:0000256" key="1">
    <source>
        <dbReference type="SAM" id="Coils"/>
    </source>
</evidence>
<dbReference type="GO" id="GO:0006974">
    <property type="term" value="P:DNA damage response"/>
    <property type="evidence" value="ECO:0007669"/>
    <property type="project" value="InterPro"/>
</dbReference>
<name>A0A9N7R5A5_STRHE</name>
<protein>
    <submittedName>
        <fullName evidence="3">Protein dimerizations</fullName>
    </submittedName>
</protein>